<protein>
    <submittedName>
        <fullName evidence="3">Uncharacterized protein</fullName>
    </submittedName>
</protein>
<evidence type="ECO:0000313" key="3">
    <source>
        <dbReference type="EnsemblPlants" id="Kaladp0040s0379.1.v1.1.CDS.1"/>
    </source>
</evidence>
<feature type="region of interest" description="Disordered" evidence="1">
    <location>
        <begin position="1"/>
        <end position="42"/>
    </location>
</feature>
<name>A0A7N0TMS7_KALFE</name>
<evidence type="ECO:0000256" key="2">
    <source>
        <dbReference type="SAM" id="Phobius"/>
    </source>
</evidence>
<dbReference type="EnsemblPlants" id="Kaladp0040s0379.1.v1.1">
    <property type="protein sequence ID" value="Kaladp0040s0379.1.v1.1.CDS.1"/>
    <property type="gene ID" value="Kaladp0040s0379.v1.1"/>
</dbReference>
<sequence length="122" mass="13639">MTKGPETWPTRESNRIGFGSRDKSRDRSDDDDDDDSLSNFSTEKPKRARRDFVPFFPIKIESRLLKIDGFGWAPPLPKVTEEIRASDDSYSTFVLNFVVVAFCSVLSAVTATRVGVAGNSVF</sequence>
<dbReference type="Proteomes" id="UP000594263">
    <property type="component" value="Unplaced"/>
</dbReference>
<feature type="transmembrane region" description="Helical" evidence="2">
    <location>
        <begin position="93"/>
        <end position="116"/>
    </location>
</feature>
<evidence type="ECO:0000256" key="1">
    <source>
        <dbReference type="SAM" id="MobiDB-lite"/>
    </source>
</evidence>
<dbReference type="AlphaFoldDB" id="A0A7N0TMS7"/>
<dbReference type="Gramene" id="Kaladp0040s0379.1.v1.1">
    <property type="protein sequence ID" value="Kaladp0040s0379.1.v1.1.CDS.1"/>
    <property type="gene ID" value="Kaladp0040s0379.v1.1"/>
</dbReference>
<reference evidence="3" key="1">
    <citation type="submission" date="2021-01" db="UniProtKB">
        <authorList>
            <consortium name="EnsemblPlants"/>
        </authorList>
    </citation>
    <scope>IDENTIFICATION</scope>
</reference>
<keyword evidence="2" id="KW-0472">Membrane</keyword>
<keyword evidence="4" id="KW-1185">Reference proteome</keyword>
<keyword evidence="2" id="KW-1133">Transmembrane helix</keyword>
<organism evidence="3 4">
    <name type="scientific">Kalanchoe fedtschenkoi</name>
    <name type="common">Lavender scallops</name>
    <name type="synonym">South American air plant</name>
    <dbReference type="NCBI Taxonomy" id="63787"/>
    <lineage>
        <taxon>Eukaryota</taxon>
        <taxon>Viridiplantae</taxon>
        <taxon>Streptophyta</taxon>
        <taxon>Embryophyta</taxon>
        <taxon>Tracheophyta</taxon>
        <taxon>Spermatophyta</taxon>
        <taxon>Magnoliopsida</taxon>
        <taxon>eudicotyledons</taxon>
        <taxon>Gunneridae</taxon>
        <taxon>Pentapetalae</taxon>
        <taxon>Saxifragales</taxon>
        <taxon>Crassulaceae</taxon>
        <taxon>Kalanchoe</taxon>
    </lineage>
</organism>
<accession>A0A7N0TMS7</accession>
<evidence type="ECO:0000313" key="4">
    <source>
        <dbReference type="Proteomes" id="UP000594263"/>
    </source>
</evidence>
<proteinExistence type="predicted"/>
<keyword evidence="2" id="KW-0812">Transmembrane</keyword>